<evidence type="ECO:0000256" key="5">
    <source>
        <dbReference type="ARBA" id="ARBA00023033"/>
    </source>
</evidence>
<sequence length="242" mass="28105">MPAAKILGKTADDYGPIYSLTLGSHRAVLVSSWQMVKKCFTINDRNFATRPNLAVSRYMIYENAGFALAPYGPHWREIRKLGKDNGRLFKQRKRTHEQVTEVILYTIRLKLLTFHFKKTKRVDRVLDVWKLPRSLGLEVCQRLACQSRVCMVGSTSVREAIKKGLYLLGAFVVSDHVPNFEWMDIGGHIKAMKQVANELNSVVKKWFDEHVEMRKEYDMMLKFLVTGLKPSLKLRQQQWFVI</sequence>
<evidence type="ECO:0000313" key="7">
    <source>
        <dbReference type="Proteomes" id="UP000245207"/>
    </source>
</evidence>
<dbReference type="OrthoDB" id="1936837at2759"/>
<accession>A0A2U1KNZ0</accession>
<protein>
    <submittedName>
        <fullName evidence="6">Cytochrome P450</fullName>
    </submittedName>
</protein>
<keyword evidence="4" id="KW-0408">Iron</keyword>
<dbReference type="STRING" id="35608.A0A2U1KNZ0"/>
<dbReference type="Gene3D" id="1.10.630.10">
    <property type="entry name" value="Cytochrome P450"/>
    <property type="match status" value="1"/>
</dbReference>
<dbReference type="EMBL" id="PKPP01015642">
    <property type="protein sequence ID" value="PWA38431.1"/>
    <property type="molecule type" value="Genomic_DNA"/>
</dbReference>
<dbReference type="AlphaFoldDB" id="A0A2U1KNZ0"/>
<keyword evidence="3" id="KW-0560">Oxidoreductase</keyword>
<evidence type="ECO:0000256" key="3">
    <source>
        <dbReference type="ARBA" id="ARBA00023002"/>
    </source>
</evidence>
<evidence type="ECO:0000313" key="6">
    <source>
        <dbReference type="EMBL" id="PWA38431.1"/>
    </source>
</evidence>
<dbReference type="GO" id="GO:0020037">
    <property type="term" value="F:heme binding"/>
    <property type="evidence" value="ECO:0007669"/>
    <property type="project" value="InterPro"/>
</dbReference>
<keyword evidence="7" id="KW-1185">Reference proteome</keyword>
<dbReference type="GO" id="GO:0046246">
    <property type="term" value="P:terpene biosynthetic process"/>
    <property type="evidence" value="ECO:0007669"/>
    <property type="project" value="TreeGrafter"/>
</dbReference>
<comment type="caution">
    <text evidence="6">The sequence shown here is derived from an EMBL/GenBank/DDBJ whole genome shotgun (WGS) entry which is preliminary data.</text>
</comment>
<dbReference type="PANTHER" id="PTHR47947:SF8">
    <property type="entry name" value="CYTOCHROME P450 82C4-LIKE"/>
    <property type="match status" value="1"/>
</dbReference>
<name>A0A2U1KNZ0_ARTAN</name>
<dbReference type="GO" id="GO:0004497">
    <property type="term" value="F:monooxygenase activity"/>
    <property type="evidence" value="ECO:0007669"/>
    <property type="project" value="UniProtKB-KW"/>
</dbReference>
<keyword evidence="5" id="KW-0503">Monooxygenase</keyword>
<dbReference type="Pfam" id="PF00067">
    <property type="entry name" value="p450"/>
    <property type="match status" value="1"/>
</dbReference>
<dbReference type="SUPFAM" id="SSF48264">
    <property type="entry name" value="Cytochrome P450"/>
    <property type="match status" value="1"/>
</dbReference>
<dbReference type="Proteomes" id="UP000245207">
    <property type="component" value="Unassembled WGS sequence"/>
</dbReference>
<dbReference type="InterPro" id="IPR001128">
    <property type="entry name" value="Cyt_P450"/>
</dbReference>
<evidence type="ECO:0000256" key="4">
    <source>
        <dbReference type="ARBA" id="ARBA00023004"/>
    </source>
</evidence>
<reference evidence="6 7" key="1">
    <citation type="journal article" date="2018" name="Mol. Plant">
        <title>The genome of Artemisia annua provides insight into the evolution of Asteraceae family and artemisinin biosynthesis.</title>
        <authorList>
            <person name="Shen Q."/>
            <person name="Zhang L."/>
            <person name="Liao Z."/>
            <person name="Wang S."/>
            <person name="Yan T."/>
            <person name="Shi P."/>
            <person name="Liu M."/>
            <person name="Fu X."/>
            <person name="Pan Q."/>
            <person name="Wang Y."/>
            <person name="Lv Z."/>
            <person name="Lu X."/>
            <person name="Zhang F."/>
            <person name="Jiang W."/>
            <person name="Ma Y."/>
            <person name="Chen M."/>
            <person name="Hao X."/>
            <person name="Li L."/>
            <person name="Tang Y."/>
            <person name="Lv G."/>
            <person name="Zhou Y."/>
            <person name="Sun X."/>
            <person name="Brodelius P.E."/>
            <person name="Rose J.K.C."/>
            <person name="Tang K."/>
        </authorList>
    </citation>
    <scope>NUCLEOTIDE SEQUENCE [LARGE SCALE GENOMIC DNA]</scope>
    <source>
        <strain evidence="7">cv. Huhao1</strain>
        <tissue evidence="6">Leaf</tissue>
    </source>
</reference>
<evidence type="ECO:0000256" key="1">
    <source>
        <dbReference type="ARBA" id="ARBA00022617"/>
    </source>
</evidence>
<keyword evidence="2" id="KW-0479">Metal-binding</keyword>
<dbReference type="GO" id="GO:0005506">
    <property type="term" value="F:iron ion binding"/>
    <property type="evidence" value="ECO:0007669"/>
    <property type="project" value="InterPro"/>
</dbReference>
<dbReference type="GO" id="GO:0016705">
    <property type="term" value="F:oxidoreductase activity, acting on paired donors, with incorporation or reduction of molecular oxygen"/>
    <property type="evidence" value="ECO:0007669"/>
    <property type="project" value="InterPro"/>
</dbReference>
<dbReference type="PANTHER" id="PTHR47947">
    <property type="entry name" value="CYTOCHROME P450 82C3-RELATED"/>
    <property type="match status" value="1"/>
</dbReference>
<evidence type="ECO:0000256" key="2">
    <source>
        <dbReference type="ARBA" id="ARBA00022723"/>
    </source>
</evidence>
<dbReference type="InterPro" id="IPR002401">
    <property type="entry name" value="Cyt_P450_E_grp-I"/>
</dbReference>
<keyword evidence="1" id="KW-0349">Heme</keyword>
<organism evidence="6 7">
    <name type="scientific">Artemisia annua</name>
    <name type="common">Sweet wormwood</name>
    <dbReference type="NCBI Taxonomy" id="35608"/>
    <lineage>
        <taxon>Eukaryota</taxon>
        <taxon>Viridiplantae</taxon>
        <taxon>Streptophyta</taxon>
        <taxon>Embryophyta</taxon>
        <taxon>Tracheophyta</taxon>
        <taxon>Spermatophyta</taxon>
        <taxon>Magnoliopsida</taxon>
        <taxon>eudicotyledons</taxon>
        <taxon>Gunneridae</taxon>
        <taxon>Pentapetalae</taxon>
        <taxon>asterids</taxon>
        <taxon>campanulids</taxon>
        <taxon>Asterales</taxon>
        <taxon>Asteraceae</taxon>
        <taxon>Asteroideae</taxon>
        <taxon>Anthemideae</taxon>
        <taxon>Artemisiinae</taxon>
        <taxon>Artemisia</taxon>
    </lineage>
</organism>
<proteinExistence type="predicted"/>
<gene>
    <name evidence="6" type="ORF">CTI12_AA581440</name>
</gene>
<dbReference type="PRINTS" id="PR00463">
    <property type="entry name" value="EP450I"/>
</dbReference>
<dbReference type="InterPro" id="IPR050651">
    <property type="entry name" value="Plant_Cytochrome_P450_Monoox"/>
</dbReference>
<dbReference type="InterPro" id="IPR036396">
    <property type="entry name" value="Cyt_P450_sf"/>
</dbReference>